<proteinExistence type="predicted"/>
<dbReference type="Proteomes" id="UP001255185">
    <property type="component" value="Unassembled WGS sequence"/>
</dbReference>
<keyword evidence="2" id="KW-1185">Reference proteome</keyword>
<name>A0ABU1TTG8_9FLAO</name>
<gene>
    <name evidence="1" type="ORF">J2X31_003206</name>
</gene>
<protein>
    <submittedName>
        <fullName evidence="1">ATPase</fullName>
    </submittedName>
</protein>
<reference evidence="1 2" key="1">
    <citation type="submission" date="2023-07" db="EMBL/GenBank/DDBJ databases">
        <title>Sorghum-associated microbial communities from plants grown in Nebraska, USA.</title>
        <authorList>
            <person name="Schachtman D."/>
        </authorList>
    </citation>
    <scope>NUCLEOTIDE SEQUENCE [LARGE SCALE GENOMIC DNA]</scope>
    <source>
        <strain evidence="1 2">3773</strain>
    </source>
</reference>
<organism evidence="1 2">
    <name type="scientific">Flavobacterium arsenatis</name>
    <dbReference type="NCBI Taxonomy" id="1484332"/>
    <lineage>
        <taxon>Bacteria</taxon>
        <taxon>Pseudomonadati</taxon>
        <taxon>Bacteroidota</taxon>
        <taxon>Flavobacteriia</taxon>
        <taxon>Flavobacteriales</taxon>
        <taxon>Flavobacteriaceae</taxon>
        <taxon>Flavobacterium</taxon>
    </lineage>
</organism>
<dbReference type="RefSeq" id="WP_310027960.1">
    <property type="nucleotide sequence ID" value="NZ_JAVDVI010000016.1"/>
</dbReference>
<sequence>MSYKFAKIDFSYGTMPKDKITYDYGVDYDSLKENEKSLFQIAWHGWTSSEIQRIIDKSKEATEENRYEYQVEGSDLIIVVYPDEVYFFDWHTKQESEDFKWSYSEFIDFMEKFKTFIEENN</sequence>
<accession>A0ABU1TTG8</accession>
<dbReference type="EMBL" id="JAVDVI010000016">
    <property type="protein sequence ID" value="MDR6969179.1"/>
    <property type="molecule type" value="Genomic_DNA"/>
</dbReference>
<evidence type="ECO:0000313" key="2">
    <source>
        <dbReference type="Proteomes" id="UP001255185"/>
    </source>
</evidence>
<comment type="caution">
    <text evidence="1">The sequence shown here is derived from an EMBL/GenBank/DDBJ whole genome shotgun (WGS) entry which is preliminary data.</text>
</comment>
<evidence type="ECO:0000313" key="1">
    <source>
        <dbReference type="EMBL" id="MDR6969179.1"/>
    </source>
</evidence>